<evidence type="ECO:0000259" key="1">
    <source>
        <dbReference type="Pfam" id="PF13614"/>
    </source>
</evidence>
<protein>
    <submittedName>
        <fullName evidence="2">Peptide transporter</fullName>
    </submittedName>
</protein>
<dbReference type="RefSeq" id="WP_110684098.1">
    <property type="nucleotide sequence ID" value="NZ_QJRX01000014.1"/>
</dbReference>
<sequence>MAAKVISVLNQKGGSSKTTTATNLASCLAVKHGFKVLLVDLNHDQSSATDWAASRAEVEGDPGLIPVIAMGKNVARDLPRVSGGYDFVIIDGIPTIDEITAASIKAADLALIPIQPSQYDIWATVDLVQLVKDRRELTDGQPEARLLITRAVQGTRIERNAAEALEGFELPIMQAKTHHRVDYVEGVGQGLSVMDLPADNKARLEVEAITDELLEVLKA</sequence>
<proteinExistence type="predicted"/>
<gene>
    <name evidence="2" type="ORF">DMO17_19270</name>
</gene>
<dbReference type="PANTHER" id="PTHR13696">
    <property type="entry name" value="P-LOOP CONTAINING NUCLEOSIDE TRIPHOSPHATE HYDROLASE"/>
    <property type="match status" value="1"/>
</dbReference>
<comment type="caution">
    <text evidence="2">The sequence shown here is derived from an EMBL/GenBank/DDBJ whole genome shotgun (WGS) entry which is preliminary data.</text>
</comment>
<dbReference type="CDD" id="cd02042">
    <property type="entry name" value="ParAB_family"/>
    <property type="match status" value="1"/>
</dbReference>
<dbReference type="AlphaFoldDB" id="A0A2V4L3Z0"/>
<accession>A0A2V4L3Z0</accession>
<dbReference type="OrthoDB" id="69313at2"/>
<evidence type="ECO:0000313" key="3">
    <source>
        <dbReference type="Proteomes" id="UP000248146"/>
    </source>
</evidence>
<dbReference type="Proteomes" id="UP000248146">
    <property type="component" value="Unassembled WGS sequence"/>
</dbReference>
<dbReference type="PIRSF" id="PIRSF009320">
    <property type="entry name" value="Nuc_binding_HP_1000"/>
    <property type="match status" value="1"/>
</dbReference>
<dbReference type="Gene3D" id="3.40.50.300">
    <property type="entry name" value="P-loop containing nucleotide triphosphate hydrolases"/>
    <property type="match status" value="1"/>
</dbReference>
<dbReference type="SUPFAM" id="SSF52540">
    <property type="entry name" value="P-loop containing nucleoside triphosphate hydrolases"/>
    <property type="match status" value="1"/>
</dbReference>
<dbReference type="EMBL" id="QJRX01000014">
    <property type="protein sequence ID" value="PYC19520.1"/>
    <property type="molecule type" value="Genomic_DNA"/>
</dbReference>
<dbReference type="InterPro" id="IPR027417">
    <property type="entry name" value="P-loop_NTPase"/>
</dbReference>
<name>A0A2V4L3Z0_AQUAC</name>
<dbReference type="PANTHER" id="PTHR13696:SF96">
    <property type="entry name" value="COBQ_COBB_MIND_PARA NUCLEOTIDE BINDING DOMAIN-CONTAINING PROTEIN"/>
    <property type="match status" value="1"/>
</dbReference>
<dbReference type="InterPro" id="IPR050678">
    <property type="entry name" value="DNA_Partitioning_ATPase"/>
</dbReference>
<dbReference type="InterPro" id="IPR025669">
    <property type="entry name" value="AAA_dom"/>
</dbReference>
<dbReference type="InterPro" id="IPR048089">
    <property type="entry name" value="McdA"/>
</dbReference>
<feature type="domain" description="AAA" evidence="1">
    <location>
        <begin position="72"/>
        <end position="133"/>
    </location>
</feature>
<reference evidence="2 3" key="1">
    <citation type="submission" date="2018-06" db="EMBL/GenBank/DDBJ databases">
        <title>Pseudomonas diversity within urban Lake Michigan freshwaters.</title>
        <authorList>
            <person name="Batrich M."/>
            <person name="Hatzopoulos T."/>
            <person name="Putonti C."/>
        </authorList>
    </citation>
    <scope>NUCLEOTIDE SEQUENCE [LARGE SCALE GENOMIC DNA]</scope>
    <source>
        <strain evidence="2 3">MB-090714</strain>
    </source>
</reference>
<feature type="domain" description="AAA" evidence="1">
    <location>
        <begin position="3"/>
        <end position="49"/>
    </location>
</feature>
<evidence type="ECO:0000313" key="2">
    <source>
        <dbReference type="EMBL" id="PYC19520.1"/>
    </source>
</evidence>
<organism evidence="2 3">
    <name type="scientific">Aquipseudomonas alcaligenes</name>
    <name type="common">Pseudomonas alcaligenes</name>
    <dbReference type="NCBI Taxonomy" id="43263"/>
    <lineage>
        <taxon>Bacteria</taxon>
        <taxon>Pseudomonadati</taxon>
        <taxon>Pseudomonadota</taxon>
        <taxon>Gammaproteobacteria</taxon>
        <taxon>Pseudomonadales</taxon>
        <taxon>Pseudomonadaceae</taxon>
        <taxon>Aquipseudomonas</taxon>
    </lineage>
</organism>
<dbReference type="Pfam" id="PF13614">
    <property type="entry name" value="AAA_31"/>
    <property type="match status" value="2"/>
</dbReference>
<dbReference type="NCBIfam" id="NF041546">
    <property type="entry name" value="ParA_partition"/>
    <property type="match status" value="1"/>
</dbReference>